<accession>A0A2N5KYQ4</accession>
<reference evidence="1 2" key="1">
    <citation type="submission" date="2017-12" db="EMBL/GenBank/DDBJ databases">
        <title>Phylogenetic diversity of female urinary microbiome.</title>
        <authorList>
            <person name="Thomas-White K."/>
            <person name="Wolfe A.J."/>
        </authorList>
    </citation>
    <scope>NUCLEOTIDE SEQUENCE [LARGE SCALE GENOMIC DNA]</scope>
    <source>
        <strain evidence="1 2">UMB0085</strain>
    </source>
</reference>
<evidence type="ECO:0000313" key="1">
    <source>
        <dbReference type="EMBL" id="PLT11376.1"/>
    </source>
</evidence>
<proteinExistence type="predicted"/>
<dbReference type="AlphaFoldDB" id="A0A2N5KYQ4"/>
<comment type="caution">
    <text evidence="1">The sequence shown here is derived from an EMBL/GenBank/DDBJ whole genome shotgun (WGS) entry which is preliminary data.</text>
</comment>
<protein>
    <submittedName>
        <fullName evidence="1">Uncharacterized protein</fullName>
    </submittedName>
</protein>
<evidence type="ECO:0000313" key="2">
    <source>
        <dbReference type="Proteomes" id="UP000235119"/>
    </source>
</evidence>
<dbReference type="EMBL" id="PKIW01000020">
    <property type="protein sequence ID" value="PLT11376.1"/>
    <property type="molecule type" value="Genomic_DNA"/>
</dbReference>
<sequence>MRKFVAIEVGPRSSMELDVEGRWLVRWGVPITIRGFKFFFIPMANPKNVRIEAYSLDSLKTFDRFHISHEVAWKGCSTEEGFIRTVMPFITRIDKRLDNLDDDGWKTVFRDEYISAIAQCGARNKKEAKLLEDFKKRK</sequence>
<dbReference type="RefSeq" id="WP_021355750.1">
    <property type="nucleotide sequence ID" value="NZ_CP083392.1"/>
</dbReference>
<organism evidence="1 2">
    <name type="scientific">Lactobacillus crispatus</name>
    <dbReference type="NCBI Taxonomy" id="47770"/>
    <lineage>
        <taxon>Bacteria</taxon>
        <taxon>Bacillati</taxon>
        <taxon>Bacillota</taxon>
        <taxon>Bacilli</taxon>
        <taxon>Lactobacillales</taxon>
        <taxon>Lactobacillaceae</taxon>
        <taxon>Lactobacillus</taxon>
    </lineage>
</organism>
<name>A0A2N5KYQ4_9LACO</name>
<dbReference type="Proteomes" id="UP000235119">
    <property type="component" value="Unassembled WGS sequence"/>
</dbReference>
<gene>
    <name evidence="1" type="ORF">CYJ79_05365</name>
</gene>